<evidence type="ECO:0000256" key="1">
    <source>
        <dbReference type="ARBA" id="ARBA00023015"/>
    </source>
</evidence>
<dbReference type="Gene3D" id="1.10.10.10">
    <property type="entry name" value="Winged helix-like DNA-binding domain superfamily/Winged helix DNA-binding domain"/>
    <property type="match status" value="1"/>
</dbReference>
<dbReference type="PANTHER" id="PTHR30363:SF44">
    <property type="entry name" value="AGA OPERON TRANSCRIPTIONAL REPRESSOR-RELATED"/>
    <property type="match status" value="1"/>
</dbReference>
<comment type="caution">
    <text evidence="5">The sequence shown here is derived from an EMBL/GenBank/DDBJ whole genome shotgun (WGS) entry which is preliminary data.</text>
</comment>
<dbReference type="InterPro" id="IPR001034">
    <property type="entry name" value="DeoR_HTH"/>
</dbReference>
<dbReference type="InterPro" id="IPR014036">
    <property type="entry name" value="DeoR-like_C"/>
</dbReference>
<keyword evidence="2 5" id="KW-0238">DNA-binding</keyword>
<dbReference type="Gene3D" id="3.40.50.1360">
    <property type="match status" value="1"/>
</dbReference>
<dbReference type="SUPFAM" id="SSF100950">
    <property type="entry name" value="NagB/RpiA/CoA transferase-like"/>
    <property type="match status" value="1"/>
</dbReference>
<protein>
    <submittedName>
        <fullName evidence="5">DeoR/GlpR family DNA-binding transcription regulator</fullName>
    </submittedName>
</protein>
<keyword evidence="3" id="KW-0804">Transcription</keyword>
<keyword evidence="1" id="KW-0805">Transcription regulation</keyword>
<dbReference type="InterPro" id="IPR036390">
    <property type="entry name" value="WH_DNA-bd_sf"/>
</dbReference>
<evidence type="ECO:0000313" key="6">
    <source>
        <dbReference type="Proteomes" id="UP001596122"/>
    </source>
</evidence>
<dbReference type="InterPro" id="IPR036388">
    <property type="entry name" value="WH-like_DNA-bd_sf"/>
</dbReference>
<dbReference type="SUPFAM" id="SSF46785">
    <property type="entry name" value="Winged helix' DNA-binding domain"/>
    <property type="match status" value="1"/>
</dbReference>
<dbReference type="Pfam" id="PF00455">
    <property type="entry name" value="DeoRC"/>
    <property type="match status" value="1"/>
</dbReference>
<dbReference type="Proteomes" id="UP001596122">
    <property type="component" value="Unassembled WGS sequence"/>
</dbReference>
<dbReference type="PROSITE" id="PS51000">
    <property type="entry name" value="HTH_DEOR_2"/>
    <property type="match status" value="1"/>
</dbReference>
<dbReference type="SMART" id="SM01134">
    <property type="entry name" value="DeoRC"/>
    <property type="match status" value="1"/>
</dbReference>
<proteinExistence type="predicted"/>
<reference evidence="6" key="1">
    <citation type="journal article" date="2019" name="Int. J. Syst. Evol. Microbiol.">
        <title>The Global Catalogue of Microorganisms (GCM) 10K type strain sequencing project: providing services to taxonomists for standard genome sequencing and annotation.</title>
        <authorList>
            <consortium name="The Broad Institute Genomics Platform"/>
            <consortium name="The Broad Institute Genome Sequencing Center for Infectious Disease"/>
            <person name="Wu L."/>
            <person name="Ma J."/>
        </authorList>
    </citation>
    <scope>NUCLEOTIDE SEQUENCE [LARGE SCALE GENOMIC DNA]</scope>
    <source>
        <strain evidence="6">CCUG 43114</strain>
    </source>
</reference>
<evidence type="ECO:0000259" key="4">
    <source>
        <dbReference type="PROSITE" id="PS51000"/>
    </source>
</evidence>
<dbReference type="PANTHER" id="PTHR30363">
    <property type="entry name" value="HTH-TYPE TRANSCRIPTIONAL REGULATOR SRLR-RELATED"/>
    <property type="match status" value="1"/>
</dbReference>
<dbReference type="InterPro" id="IPR018356">
    <property type="entry name" value="Tscrpt_reg_HTH_DeoR_CS"/>
</dbReference>
<gene>
    <name evidence="5" type="ORF">ACFPJ6_05215</name>
</gene>
<dbReference type="InterPro" id="IPR050313">
    <property type="entry name" value="Carb_Metab_HTH_regulators"/>
</dbReference>
<keyword evidence="6" id="KW-1185">Reference proteome</keyword>
<dbReference type="PROSITE" id="PS00894">
    <property type="entry name" value="HTH_DEOR_1"/>
    <property type="match status" value="1"/>
</dbReference>
<dbReference type="GO" id="GO:0003677">
    <property type="term" value="F:DNA binding"/>
    <property type="evidence" value="ECO:0007669"/>
    <property type="project" value="UniProtKB-KW"/>
</dbReference>
<dbReference type="PRINTS" id="PR00037">
    <property type="entry name" value="HTHLACR"/>
</dbReference>
<name>A0ABW0GNV0_9MICO</name>
<evidence type="ECO:0000256" key="3">
    <source>
        <dbReference type="ARBA" id="ARBA00023163"/>
    </source>
</evidence>
<sequence length="277" mass="28976">MSALARQRQQAILDQVRRDGAVRVSALVEELGVSDMTVRRDIAQLADRGLVVRVHGGATLADAPHSSFEPEFRTKLGEQREEKLAIARLAATLVPPGSSVALSAGTTTLALAEQLREVPDLTVVTNSVPVADALHDPERRDRTVVLTGGTRTPSDALVGPVAVQALRDLHVDTLFLGVHGFSERTGCTSPNMVEAATNKAMIAAAGRTVVVSDHTKLRLVGLSTIVPLDDVDVLVSDSGLGAADRAMLSTHVGRLLVADVHDAGADAEIPPTAGGHA</sequence>
<evidence type="ECO:0000256" key="2">
    <source>
        <dbReference type="ARBA" id="ARBA00023125"/>
    </source>
</evidence>
<feature type="domain" description="HTH deoR-type" evidence="4">
    <location>
        <begin position="5"/>
        <end position="60"/>
    </location>
</feature>
<dbReference type="EMBL" id="JBHSLD010000006">
    <property type="protein sequence ID" value="MFC5380181.1"/>
    <property type="molecule type" value="Genomic_DNA"/>
</dbReference>
<dbReference type="InterPro" id="IPR037171">
    <property type="entry name" value="NagB/RpiA_transferase-like"/>
</dbReference>
<evidence type="ECO:0000313" key="5">
    <source>
        <dbReference type="EMBL" id="MFC5380181.1"/>
    </source>
</evidence>
<dbReference type="Pfam" id="PF08220">
    <property type="entry name" value="HTH_DeoR"/>
    <property type="match status" value="1"/>
</dbReference>
<organism evidence="5 6">
    <name type="scientific">Aquipuribacter nitratireducens</name>
    <dbReference type="NCBI Taxonomy" id="650104"/>
    <lineage>
        <taxon>Bacteria</taxon>
        <taxon>Bacillati</taxon>
        <taxon>Actinomycetota</taxon>
        <taxon>Actinomycetes</taxon>
        <taxon>Micrococcales</taxon>
        <taxon>Intrasporangiaceae</taxon>
        <taxon>Aquipuribacter</taxon>
    </lineage>
</organism>
<dbReference type="RefSeq" id="WP_340267075.1">
    <property type="nucleotide sequence ID" value="NZ_JBBEOG010000001.1"/>
</dbReference>
<dbReference type="SMART" id="SM00420">
    <property type="entry name" value="HTH_DEOR"/>
    <property type="match status" value="1"/>
</dbReference>
<accession>A0ABW0GNV0</accession>